<dbReference type="InterPro" id="IPR050833">
    <property type="entry name" value="Poly_Biosynth_Transport"/>
</dbReference>
<keyword evidence="4 6" id="KW-1133">Transmembrane helix</keyword>
<dbReference type="InterPro" id="IPR044550">
    <property type="entry name" value="WzxE"/>
</dbReference>
<evidence type="ECO:0000256" key="6">
    <source>
        <dbReference type="SAM" id="Phobius"/>
    </source>
</evidence>
<feature type="transmembrane region" description="Helical" evidence="6">
    <location>
        <begin position="462"/>
        <end position="478"/>
    </location>
</feature>
<feature type="transmembrane region" description="Helical" evidence="6">
    <location>
        <begin position="271"/>
        <end position="290"/>
    </location>
</feature>
<evidence type="ECO:0000256" key="5">
    <source>
        <dbReference type="ARBA" id="ARBA00023136"/>
    </source>
</evidence>
<feature type="transmembrane region" description="Helical" evidence="6">
    <location>
        <begin position="404"/>
        <end position="423"/>
    </location>
</feature>
<dbReference type="PANTHER" id="PTHR30250:SF11">
    <property type="entry name" value="O-ANTIGEN TRANSPORTER-RELATED"/>
    <property type="match status" value="1"/>
</dbReference>
<dbReference type="EMBL" id="CP119075">
    <property type="protein sequence ID" value="WED66344.1"/>
    <property type="molecule type" value="Genomic_DNA"/>
</dbReference>
<feature type="transmembrane region" description="Helical" evidence="6">
    <location>
        <begin position="435"/>
        <end position="456"/>
    </location>
</feature>
<evidence type="ECO:0000256" key="1">
    <source>
        <dbReference type="ARBA" id="ARBA00004651"/>
    </source>
</evidence>
<evidence type="ECO:0000256" key="3">
    <source>
        <dbReference type="ARBA" id="ARBA00022692"/>
    </source>
</evidence>
<keyword evidence="5 6" id="KW-0472">Membrane</keyword>
<dbReference type="InterPro" id="IPR002797">
    <property type="entry name" value="Polysacc_synth"/>
</dbReference>
<dbReference type="CDD" id="cd13125">
    <property type="entry name" value="MATE_like_10"/>
    <property type="match status" value="1"/>
</dbReference>
<dbReference type="GO" id="GO:0005886">
    <property type="term" value="C:plasma membrane"/>
    <property type="evidence" value="ECO:0007669"/>
    <property type="project" value="UniProtKB-SubCell"/>
</dbReference>
<accession>A0AAF0I3T1</accession>
<dbReference type="KEGG" id="slom:PXH66_05725"/>
<feature type="transmembrane region" description="Helical" evidence="6">
    <location>
        <begin position="189"/>
        <end position="208"/>
    </location>
</feature>
<dbReference type="RefSeq" id="WP_330927855.1">
    <property type="nucleotide sequence ID" value="NZ_CP119075.1"/>
</dbReference>
<sequence length="505" mass="54414">MNQSSSQLENGYGQIIRSSFIIGGATGINYIIGLMRTKAVAVLLGPSGVGLVGLYVSLAGLISTVAQLGINQSGVREVAEAHGTGDPQRVAKVTKTLRRICWITGVLGWILTAALAWPLSLWTFGSSERLWPIAILGSTVLISAVIGGQTALIQGMRRIGDLARIQVLSAVLTTMVAIGLYAWLSEEGIVPVIILTAVIQLGFSWYYSRKIQITEIPQSWAETASASKRLISLGAALMYGAVLAGIVGLALRSIIVRNLGLEANGLFQAAWMISGMFAGFILSAMGTDFYPRLTAVAHDNEQVNKLVNEQIEIGILLAVPGLLGALAFAPWLMHLLYSAKFLQGADLLPWFLIGVFGQVISWPLGMVQQAKAATGWLYFSRTHGAVVQFVSAAGLMYVLGLVGVAIGFVIYIWLQLILTLFIAHRLSGFRFKTEVLHFLSLCLGMIVFGGLCSALLPSPWSILVSGSVCGLGVVWTVRKLRKRMPLALYFNRFVCKVFSGLRKQA</sequence>
<name>A0AAF0I3T1_9BACT</name>
<keyword evidence="8" id="KW-1185">Reference proteome</keyword>
<evidence type="ECO:0000313" key="8">
    <source>
        <dbReference type="Proteomes" id="UP001218638"/>
    </source>
</evidence>
<feature type="transmembrane region" description="Helical" evidence="6">
    <location>
        <begin position="12"/>
        <end position="32"/>
    </location>
</feature>
<keyword evidence="2" id="KW-1003">Cell membrane</keyword>
<evidence type="ECO:0000256" key="4">
    <source>
        <dbReference type="ARBA" id="ARBA00022989"/>
    </source>
</evidence>
<keyword evidence="3 6" id="KW-0812">Transmembrane</keyword>
<gene>
    <name evidence="7" type="ORF">PXH66_05725</name>
</gene>
<feature type="transmembrane region" description="Helical" evidence="6">
    <location>
        <begin position="347"/>
        <end position="364"/>
    </location>
</feature>
<dbReference type="PANTHER" id="PTHR30250">
    <property type="entry name" value="PST FAMILY PREDICTED COLANIC ACID TRANSPORTER"/>
    <property type="match status" value="1"/>
</dbReference>
<dbReference type="GO" id="GO:0009246">
    <property type="term" value="P:enterobacterial common antigen biosynthetic process"/>
    <property type="evidence" value="ECO:0007669"/>
    <property type="project" value="InterPro"/>
</dbReference>
<proteinExistence type="predicted"/>
<dbReference type="Pfam" id="PF01943">
    <property type="entry name" value="Polysacc_synt"/>
    <property type="match status" value="1"/>
</dbReference>
<reference evidence="7" key="1">
    <citation type="submission" date="2023-03" db="EMBL/GenBank/DDBJ databases">
        <title>Lomoglobus Profundus gen. nov., sp. nov., a novel member of the phylum Verrucomicrobia, isolated from deep-marine sediment of South China Sea.</title>
        <authorList>
            <person name="Ahmad T."/>
            <person name="Ishaq S.E."/>
            <person name="Wang F."/>
        </authorList>
    </citation>
    <scope>NUCLEOTIDE SEQUENCE</scope>
    <source>
        <strain evidence="7">LMO-M01</strain>
    </source>
</reference>
<protein>
    <submittedName>
        <fullName evidence="7">O-antigen translocase</fullName>
    </submittedName>
</protein>
<feature type="transmembrane region" description="Helical" evidence="6">
    <location>
        <begin position="130"/>
        <end position="153"/>
    </location>
</feature>
<dbReference type="Proteomes" id="UP001218638">
    <property type="component" value="Chromosome"/>
</dbReference>
<feature type="transmembrane region" description="Helical" evidence="6">
    <location>
        <begin position="229"/>
        <end position="251"/>
    </location>
</feature>
<dbReference type="AlphaFoldDB" id="A0AAF0I3T1"/>
<feature type="transmembrane region" description="Helical" evidence="6">
    <location>
        <begin position="311"/>
        <end position="332"/>
    </location>
</feature>
<feature type="transmembrane region" description="Helical" evidence="6">
    <location>
        <begin position="376"/>
        <end position="398"/>
    </location>
</feature>
<evidence type="ECO:0000256" key="2">
    <source>
        <dbReference type="ARBA" id="ARBA00022475"/>
    </source>
</evidence>
<organism evidence="7 8">
    <name type="scientific">Synoicihabitans lomoniglobus</name>
    <dbReference type="NCBI Taxonomy" id="2909285"/>
    <lineage>
        <taxon>Bacteria</taxon>
        <taxon>Pseudomonadati</taxon>
        <taxon>Verrucomicrobiota</taxon>
        <taxon>Opitutia</taxon>
        <taxon>Opitutales</taxon>
        <taxon>Opitutaceae</taxon>
        <taxon>Synoicihabitans</taxon>
    </lineage>
</organism>
<feature type="transmembrane region" description="Helical" evidence="6">
    <location>
        <begin position="165"/>
        <end position="183"/>
    </location>
</feature>
<evidence type="ECO:0000313" key="7">
    <source>
        <dbReference type="EMBL" id="WED66344.1"/>
    </source>
</evidence>
<comment type="subcellular location">
    <subcellularLocation>
        <location evidence="1">Cell membrane</location>
        <topology evidence="1">Multi-pass membrane protein</topology>
    </subcellularLocation>
</comment>
<feature type="transmembrane region" description="Helical" evidence="6">
    <location>
        <begin position="100"/>
        <end position="124"/>
    </location>
</feature>